<evidence type="ECO:0000313" key="6">
    <source>
        <dbReference type="WBParaSite" id="BXY_0325500.1"/>
    </source>
</evidence>
<organism evidence="4 6">
    <name type="scientific">Bursaphelenchus xylophilus</name>
    <name type="common">Pinewood nematode worm</name>
    <name type="synonym">Aphelenchoides xylophilus</name>
    <dbReference type="NCBI Taxonomy" id="6326"/>
    <lineage>
        <taxon>Eukaryota</taxon>
        <taxon>Metazoa</taxon>
        <taxon>Ecdysozoa</taxon>
        <taxon>Nematoda</taxon>
        <taxon>Chromadorea</taxon>
        <taxon>Rhabditida</taxon>
        <taxon>Tylenchina</taxon>
        <taxon>Tylenchomorpha</taxon>
        <taxon>Aphelenchoidea</taxon>
        <taxon>Aphelenchoididae</taxon>
        <taxon>Bursaphelenchus</taxon>
    </lineage>
</organism>
<sequence>MFLFTELATPTQTSNPRSSSQRHSFNPNAPRYRLCCCRVKTFTITFCIIEIFFICFMLIAILPDLSSRACNLGTEEALGKMMDNYTINFTIDNITINSLFDMEALQVIGCKINGLWFAWALLQLISINLAFYGCKNIKWKFVLPHLIFRLMCTLLLVFLLTLLIVSVVSYEDDSSLNGFLMMVTVLGLFWVTALIAVQIRCIEFLKKSAESGYSVTITRTFGPPTISLSDRAQLENAIVNREAKPPEYNPNLNAISEEEVTPVNEEVSVPSRKLPPLRHTYRP</sequence>
<reference evidence="6" key="1">
    <citation type="submission" date="2016-11" db="UniProtKB">
        <authorList>
            <consortium name="WormBaseParasite"/>
        </authorList>
    </citation>
    <scope>IDENTIFICATION</scope>
</reference>
<accession>A0A1I7RRA8</accession>
<dbReference type="WBParaSite" id="BXY_0325500.1">
    <property type="protein sequence ID" value="BXY_0325500.1"/>
    <property type="gene ID" value="BXY_0325500"/>
</dbReference>
<reference evidence="3" key="2">
    <citation type="submission" date="2020-09" db="EMBL/GenBank/DDBJ databases">
        <authorList>
            <person name="Kikuchi T."/>
        </authorList>
    </citation>
    <scope>NUCLEOTIDE SEQUENCE</scope>
    <source>
        <strain evidence="3">Ka4C1</strain>
    </source>
</reference>
<keyword evidence="2" id="KW-0472">Membrane</keyword>
<proteinExistence type="predicted"/>
<feature type="region of interest" description="Disordered" evidence="1">
    <location>
        <begin position="245"/>
        <end position="283"/>
    </location>
</feature>
<evidence type="ECO:0000256" key="2">
    <source>
        <dbReference type="SAM" id="Phobius"/>
    </source>
</evidence>
<feature type="transmembrane region" description="Helical" evidence="2">
    <location>
        <begin position="176"/>
        <end position="197"/>
    </location>
</feature>
<gene>
    <name evidence="3" type="ORF">BXYJ_LOCUS14967</name>
</gene>
<keyword evidence="5" id="KW-1185">Reference proteome</keyword>
<evidence type="ECO:0000313" key="3">
    <source>
        <dbReference type="EMBL" id="CAD5234876.1"/>
    </source>
</evidence>
<feature type="region of interest" description="Disordered" evidence="1">
    <location>
        <begin position="1"/>
        <end position="25"/>
    </location>
</feature>
<feature type="transmembrane region" description="Helical" evidence="2">
    <location>
        <begin position="146"/>
        <end position="170"/>
    </location>
</feature>
<dbReference type="eggNOG" id="ENOG502SST0">
    <property type="taxonomic scope" value="Eukaryota"/>
</dbReference>
<keyword evidence="2" id="KW-0812">Transmembrane</keyword>
<evidence type="ECO:0000256" key="1">
    <source>
        <dbReference type="SAM" id="MobiDB-lite"/>
    </source>
</evidence>
<dbReference type="Proteomes" id="UP000659654">
    <property type="component" value="Unassembled WGS sequence"/>
</dbReference>
<feature type="transmembrane region" description="Helical" evidence="2">
    <location>
        <begin position="116"/>
        <end position="134"/>
    </location>
</feature>
<dbReference type="OrthoDB" id="5818301at2759"/>
<evidence type="ECO:0000313" key="5">
    <source>
        <dbReference type="Proteomes" id="UP000659654"/>
    </source>
</evidence>
<dbReference type="Proteomes" id="UP000095284">
    <property type="component" value="Unplaced"/>
</dbReference>
<dbReference type="EMBL" id="CAJFDI010000006">
    <property type="protein sequence ID" value="CAD5234876.1"/>
    <property type="molecule type" value="Genomic_DNA"/>
</dbReference>
<feature type="compositionally biased region" description="Polar residues" evidence="1">
    <location>
        <begin position="8"/>
        <end position="25"/>
    </location>
</feature>
<dbReference type="Proteomes" id="UP000582659">
    <property type="component" value="Unassembled WGS sequence"/>
</dbReference>
<dbReference type="EMBL" id="CAJFCV020000006">
    <property type="protein sequence ID" value="CAG9130904.1"/>
    <property type="molecule type" value="Genomic_DNA"/>
</dbReference>
<evidence type="ECO:0000313" key="4">
    <source>
        <dbReference type="Proteomes" id="UP000095284"/>
    </source>
</evidence>
<dbReference type="AlphaFoldDB" id="A0A1I7RRA8"/>
<name>A0A1I7RRA8_BURXY</name>
<protein>
    <submittedName>
        <fullName evidence="3">(pine wood nematode) hypothetical protein</fullName>
    </submittedName>
</protein>
<feature type="transmembrane region" description="Helical" evidence="2">
    <location>
        <begin position="41"/>
        <end position="62"/>
    </location>
</feature>
<keyword evidence="2" id="KW-1133">Transmembrane helix</keyword>